<dbReference type="WBParaSite" id="Gr19_v10_g15419.t1">
    <property type="protein sequence ID" value="Gr19_v10_g15419.t1"/>
    <property type="gene ID" value="Gr19_v10_g15419"/>
</dbReference>
<name>A0A914HAY5_GLORO</name>
<sequence>MSDNPAKEEKQRKENFIYADLLFEVFKFCGPFVSGLKVALISDRFDLLVDAHFNSKQWSLGDLAIQRAIEGNGAEIVKYVGDQVERQLPIPQEPFPDKVIGFECFSISYIDQSVIEFLKLIRPLFASKGADLTIGTSTDQNRSWRIICYQIWPLIKDNICGFNLAASNLDRLLQFSSTVLCDCQKLRVIDSFNLFPAFSADDSAGASSGQALTKWLHMPRGDGLPKVLECRFRLTDIEGLKLEFVNSTDPVNFIIGFRIWSSNVIVPFELKNNLTGERLELRHFDEGKWLLVRCPIERNKKKWRKWEKEAIEWNWGSQRNHIIIDFKDGDIGDNFGDKDIGDGTPDLSMGRCEQKINVLLSKCEAEIQIASGLEPTPPSYTTHHYTRRSLLFSQK</sequence>
<dbReference type="AlphaFoldDB" id="A0A914HAY5"/>
<evidence type="ECO:0000313" key="2">
    <source>
        <dbReference type="WBParaSite" id="Gr19_v10_g15419.t1"/>
    </source>
</evidence>
<proteinExistence type="predicted"/>
<dbReference type="Proteomes" id="UP000887572">
    <property type="component" value="Unplaced"/>
</dbReference>
<evidence type="ECO:0000313" key="1">
    <source>
        <dbReference type="Proteomes" id="UP000887572"/>
    </source>
</evidence>
<organism evidence="1 2">
    <name type="scientific">Globodera rostochiensis</name>
    <name type="common">Golden nematode worm</name>
    <name type="synonym">Heterodera rostochiensis</name>
    <dbReference type="NCBI Taxonomy" id="31243"/>
    <lineage>
        <taxon>Eukaryota</taxon>
        <taxon>Metazoa</taxon>
        <taxon>Ecdysozoa</taxon>
        <taxon>Nematoda</taxon>
        <taxon>Chromadorea</taxon>
        <taxon>Rhabditida</taxon>
        <taxon>Tylenchina</taxon>
        <taxon>Tylenchomorpha</taxon>
        <taxon>Tylenchoidea</taxon>
        <taxon>Heteroderidae</taxon>
        <taxon>Heteroderinae</taxon>
        <taxon>Globodera</taxon>
    </lineage>
</organism>
<protein>
    <submittedName>
        <fullName evidence="2">Uncharacterized protein</fullName>
    </submittedName>
</protein>
<keyword evidence="1" id="KW-1185">Reference proteome</keyword>
<reference evidence="2" key="1">
    <citation type="submission" date="2022-11" db="UniProtKB">
        <authorList>
            <consortium name="WormBaseParasite"/>
        </authorList>
    </citation>
    <scope>IDENTIFICATION</scope>
</reference>
<accession>A0A914HAY5</accession>